<keyword evidence="1" id="KW-0540">Nuclease</keyword>
<name>A0AAF0ICY7_9CAUD</name>
<dbReference type="EMBL" id="OQ198717">
    <property type="protein sequence ID" value="WEU69794.1"/>
    <property type="molecule type" value="Genomic_DNA"/>
</dbReference>
<dbReference type="Proteomes" id="UP001241835">
    <property type="component" value="Segment"/>
</dbReference>
<keyword evidence="1" id="KW-0378">Hydrolase</keyword>
<protein>
    <submittedName>
        <fullName evidence="1">Endonuclease/holliday junction resolvase</fullName>
    </submittedName>
</protein>
<dbReference type="InterPro" id="IPR009414">
    <property type="entry name" value="DUF1064"/>
</dbReference>
<dbReference type="GO" id="GO:0004519">
    <property type="term" value="F:endonuclease activity"/>
    <property type="evidence" value="ECO:0007669"/>
    <property type="project" value="UniProtKB-KW"/>
</dbReference>
<keyword evidence="1" id="KW-0255">Endonuclease</keyword>
<evidence type="ECO:0000313" key="1">
    <source>
        <dbReference type="EMBL" id="WEU69794.1"/>
    </source>
</evidence>
<keyword evidence="2" id="KW-1185">Reference proteome</keyword>
<reference evidence="1 2" key="1">
    <citation type="submission" date="2023-01" db="EMBL/GenBank/DDBJ databases">
        <title>New crAssphage isolates infecting Bacteroides cellulosilyticus.</title>
        <authorList>
            <person name="Papudeshi B."/>
            <person name="Vega A.A."/>
            <person name="Souza C."/>
            <person name="Giles S.K."/>
            <person name="Mallawaarachchi V."/>
            <person name="Roach M.J."/>
            <person name="An M."/>
            <person name="Jacobson N."/>
            <person name="McNair K."/>
            <person name="Mora M.F."/>
            <person name="Pastrana K."/>
            <person name="Leigh C."/>
            <person name="Cram C."/>
            <person name="Plewa W.S."/>
            <person name="Grigson S.R."/>
            <person name="Bouras G.S."/>
            <person name="Decewicz P."/>
            <person name="Luque A."/>
            <person name="Droit L."/>
            <person name="Handley S."/>
            <person name="Segall A.M."/>
            <person name="Dinsdale E.A."/>
            <person name="Edwards R.A."/>
        </authorList>
    </citation>
    <scope>NUCLEOTIDE SEQUENCE [LARGE SCALE GENOMIC DNA]</scope>
    <source>
        <strain evidence="1">Bc01</strain>
    </source>
</reference>
<proteinExistence type="predicted"/>
<evidence type="ECO:0000313" key="2">
    <source>
        <dbReference type="Proteomes" id="UP001241835"/>
    </source>
</evidence>
<organism evidence="1 2">
    <name type="scientific">Kehishuvirus sp. 'tikkala'</name>
    <dbReference type="NCBI Taxonomy" id="3028513"/>
    <lineage>
        <taxon>Viruses</taxon>
        <taxon>Duplodnaviria</taxon>
        <taxon>Heunggongvirae</taxon>
        <taxon>Uroviricota</taxon>
        <taxon>Caudoviricetes</taxon>
        <taxon>Crassvirales</taxon>
        <taxon>Steigviridae</taxon>
        <taxon>Asinivirinae</taxon>
        <taxon>Kehishuvirus</taxon>
    </lineage>
</organism>
<dbReference type="Gene3D" id="3.40.91.30">
    <property type="match status" value="1"/>
</dbReference>
<sequence length="159" mass="19339">MENRRIRNATPEEYGNIKFKSKIEAMVYKTLLQYGFEPEYETHTYTIWEGFRPTVPFYTRNKAKATILNLKKLINITYTPDFYMEYQGLKIIIEVKGQTNDVFPYKFKLFRWHIENLPDKENYLIFEVFTKKQLLEFIQIIKDESHRKNEEIAQQFTQE</sequence>
<dbReference type="Pfam" id="PF06356">
    <property type="entry name" value="DUF1064"/>
    <property type="match status" value="1"/>
</dbReference>
<accession>A0AAF0ICY7</accession>